<keyword evidence="1" id="KW-1133">Transmembrane helix</keyword>
<evidence type="ECO:0000313" key="2">
    <source>
        <dbReference type="EMBL" id="TQV78730.1"/>
    </source>
</evidence>
<protein>
    <submittedName>
        <fullName evidence="2">Uncharacterized protein</fullName>
    </submittedName>
</protein>
<evidence type="ECO:0000256" key="1">
    <source>
        <dbReference type="SAM" id="Phobius"/>
    </source>
</evidence>
<evidence type="ECO:0000313" key="3">
    <source>
        <dbReference type="Proteomes" id="UP000319732"/>
    </source>
</evidence>
<feature type="transmembrane region" description="Helical" evidence="1">
    <location>
        <begin position="7"/>
        <end position="31"/>
    </location>
</feature>
<dbReference type="AlphaFoldDB" id="A0A545TNC5"/>
<accession>A0A545TNC5</accession>
<keyword evidence="3" id="KW-1185">Reference proteome</keyword>
<keyword evidence="1" id="KW-0812">Transmembrane</keyword>
<dbReference type="EMBL" id="VHSG01000012">
    <property type="protein sequence ID" value="TQV78730.1"/>
    <property type="molecule type" value="Genomic_DNA"/>
</dbReference>
<feature type="transmembrane region" description="Helical" evidence="1">
    <location>
        <begin position="37"/>
        <end position="56"/>
    </location>
</feature>
<comment type="caution">
    <text evidence="2">The sequence shown here is derived from an EMBL/GenBank/DDBJ whole genome shotgun (WGS) entry which is preliminary data.</text>
</comment>
<reference evidence="2 3" key="1">
    <citation type="submission" date="2019-06" db="EMBL/GenBank/DDBJ databases">
        <title>Whole genome sequence for Cellvibrionaceae sp. R142.</title>
        <authorList>
            <person name="Wang G."/>
        </authorList>
    </citation>
    <scope>NUCLEOTIDE SEQUENCE [LARGE SCALE GENOMIC DNA]</scope>
    <source>
        <strain evidence="2 3">R142</strain>
    </source>
</reference>
<proteinExistence type="predicted"/>
<dbReference type="Proteomes" id="UP000319732">
    <property type="component" value="Unassembled WGS sequence"/>
</dbReference>
<name>A0A545TNC5_9GAMM</name>
<keyword evidence="1" id="KW-0472">Membrane</keyword>
<gene>
    <name evidence="2" type="ORF">FKG94_11945</name>
</gene>
<sequence length="73" mass="8535">MRRERSVYRIFAMPLVFFVTGMFGLISALLFDNPVDLLASLVVGMPVMTVACIVHFRTRKNIHKHKRDRYQSH</sequence>
<organism evidence="2 3">
    <name type="scientific">Exilibacterium tricleocarpae</name>
    <dbReference type="NCBI Taxonomy" id="2591008"/>
    <lineage>
        <taxon>Bacteria</taxon>
        <taxon>Pseudomonadati</taxon>
        <taxon>Pseudomonadota</taxon>
        <taxon>Gammaproteobacteria</taxon>
        <taxon>Cellvibrionales</taxon>
        <taxon>Cellvibrionaceae</taxon>
        <taxon>Exilibacterium</taxon>
    </lineage>
</organism>